<dbReference type="SUPFAM" id="SSF103473">
    <property type="entry name" value="MFS general substrate transporter"/>
    <property type="match status" value="1"/>
</dbReference>
<organism evidence="6">
    <name type="scientific">Candidatus Uhrbacteria bacterium GW2011_GWE2_46_68</name>
    <dbReference type="NCBI Taxonomy" id="1618994"/>
    <lineage>
        <taxon>Bacteria</taxon>
        <taxon>Candidatus Uhriibacteriota</taxon>
    </lineage>
</organism>
<dbReference type="InterPro" id="IPR011701">
    <property type="entry name" value="MFS"/>
</dbReference>
<dbReference type="PANTHER" id="PTHR23526">
    <property type="entry name" value="INTEGRAL MEMBRANE TRANSPORT PROTEIN-RELATED"/>
    <property type="match status" value="1"/>
</dbReference>
<evidence type="ECO:0000313" key="6">
    <source>
        <dbReference type="EMBL" id="KKU41427.1"/>
    </source>
</evidence>
<evidence type="ECO:0000256" key="2">
    <source>
        <dbReference type="ARBA" id="ARBA00022989"/>
    </source>
</evidence>
<evidence type="ECO:0000256" key="1">
    <source>
        <dbReference type="ARBA" id="ARBA00022692"/>
    </source>
</evidence>
<comment type="caution">
    <text evidence="6">The sequence shown here is derived from an EMBL/GenBank/DDBJ whole genome shotgun (WGS) entry which is preliminary data.</text>
</comment>
<feature type="transmembrane region" description="Helical" evidence="4">
    <location>
        <begin position="115"/>
        <end position="138"/>
    </location>
</feature>
<dbReference type="PANTHER" id="PTHR23526:SF2">
    <property type="entry name" value="MAJOR FACILITATOR SUPERFAMILY (MFS) PROFILE DOMAIN-CONTAINING PROTEIN"/>
    <property type="match status" value="1"/>
</dbReference>
<dbReference type="AlphaFoldDB" id="A0A0G1Q9C6"/>
<reference evidence="6" key="1">
    <citation type="journal article" date="2015" name="Nature">
        <title>rRNA introns, odd ribosomes, and small enigmatic genomes across a large radiation of phyla.</title>
        <authorList>
            <person name="Brown C.T."/>
            <person name="Hug L.A."/>
            <person name="Thomas B.C."/>
            <person name="Sharon I."/>
            <person name="Castelle C.J."/>
            <person name="Singh A."/>
            <person name="Wilkins M.J."/>
            <person name="Williams K.H."/>
            <person name="Banfield J.F."/>
        </authorList>
    </citation>
    <scope>NUCLEOTIDE SEQUENCE [LARGE SCALE GENOMIC DNA]</scope>
</reference>
<dbReference type="InterPro" id="IPR020846">
    <property type="entry name" value="MFS_dom"/>
</dbReference>
<evidence type="ECO:0000256" key="4">
    <source>
        <dbReference type="SAM" id="Phobius"/>
    </source>
</evidence>
<protein>
    <recommendedName>
        <fullName evidence="5">Major facilitator superfamily (MFS) profile domain-containing protein</fullName>
    </recommendedName>
</protein>
<accession>A0A0G1Q9C6</accession>
<dbReference type="Pfam" id="PF07690">
    <property type="entry name" value="MFS_1"/>
    <property type="match status" value="1"/>
</dbReference>
<feature type="transmembrane region" description="Helical" evidence="4">
    <location>
        <begin position="150"/>
        <end position="171"/>
    </location>
</feature>
<proteinExistence type="predicted"/>
<evidence type="ECO:0000259" key="5">
    <source>
        <dbReference type="PROSITE" id="PS50850"/>
    </source>
</evidence>
<keyword evidence="1 4" id="KW-0812">Transmembrane</keyword>
<feature type="transmembrane region" description="Helical" evidence="4">
    <location>
        <begin position="177"/>
        <end position="196"/>
    </location>
</feature>
<keyword evidence="3 4" id="KW-0472">Membrane</keyword>
<feature type="transmembrane region" description="Helical" evidence="4">
    <location>
        <begin position="40"/>
        <end position="67"/>
    </location>
</feature>
<dbReference type="InterPro" id="IPR036259">
    <property type="entry name" value="MFS_trans_sf"/>
</dbReference>
<name>A0A0G1Q9C6_9BACT</name>
<dbReference type="PROSITE" id="PS50850">
    <property type="entry name" value="MFS"/>
    <property type="match status" value="1"/>
</dbReference>
<gene>
    <name evidence="6" type="ORF">UX57_C0004G0131</name>
</gene>
<dbReference type="Gene3D" id="1.20.1250.20">
    <property type="entry name" value="MFS general substrate transporter like domains"/>
    <property type="match status" value="1"/>
</dbReference>
<sequence>MKSHHVPFRHYFLLNINFVIRMLILSDVIWGGAIGLLGPIFAIFIVDFIEGGNAAVAGVATAIYLVIKSVMQIPAASIIDKIRGEKDDFWILFIGSILGAFIPLLYLVIHTPVQLYLVEAFYGLVIAFTFPSYMAIYTRHIDKEKEATSWGMYFTLNDFSAAIAASIGGIVAELVGFQPLIIGVVFFSILGVLLIFPIRPYMRMPKTSSQKGV</sequence>
<dbReference type="STRING" id="1618994.UX57_C0004G0131"/>
<keyword evidence="2 4" id="KW-1133">Transmembrane helix</keyword>
<feature type="transmembrane region" description="Helical" evidence="4">
    <location>
        <begin position="12"/>
        <end position="34"/>
    </location>
</feature>
<feature type="domain" description="Major facilitator superfamily (MFS) profile" evidence="5">
    <location>
        <begin position="19"/>
        <end position="213"/>
    </location>
</feature>
<dbReference type="InterPro" id="IPR052528">
    <property type="entry name" value="Sugar_transport-like"/>
</dbReference>
<evidence type="ECO:0000256" key="3">
    <source>
        <dbReference type="ARBA" id="ARBA00023136"/>
    </source>
</evidence>
<dbReference type="Proteomes" id="UP000034795">
    <property type="component" value="Unassembled WGS sequence"/>
</dbReference>
<dbReference type="EMBL" id="LCMS01000004">
    <property type="protein sequence ID" value="KKU41427.1"/>
    <property type="molecule type" value="Genomic_DNA"/>
</dbReference>
<feature type="transmembrane region" description="Helical" evidence="4">
    <location>
        <begin position="88"/>
        <end position="109"/>
    </location>
</feature>
<dbReference type="GO" id="GO:0022857">
    <property type="term" value="F:transmembrane transporter activity"/>
    <property type="evidence" value="ECO:0007669"/>
    <property type="project" value="InterPro"/>
</dbReference>